<evidence type="ECO:0000313" key="3">
    <source>
        <dbReference type="Proteomes" id="UP000663854"/>
    </source>
</evidence>
<evidence type="ECO:0000313" key="1">
    <source>
        <dbReference type="EMBL" id="CAF1267174.1"/>
    </source>
</evidence>
<evidence type="ECO:0000313" key="2">
    <source>
        <dbReference type="EMBL" id="CAF1546825.1"/>
    </source>
</evidence>
<dbReference type="EMBL" id="CAJNOL010003106">
    <property type="protein sequence ID" value="CAF1546825.1"/>
    <property type="molecule type" value="Genomic_DNA"/>
</dbReference>
<dbReference type="Proteomes" id="UP000663854">
    <property type="component" value="Unassembled WGS sequence"/>
</dbReference>
<dbReference type="AlphaFoldDB" id="A0A815BBR6"/>
<accession>A0A815BBR6</accession>
<dbReference type="EMBL" id="CAJNOH010002019">
    <property type="protein sequence ID" value="CAF1267174.1"/>
    <property type="molecule type" value="Genomic_DNA"/>
</dbReference>
<protein>
    <submittedName>
        <fullName evidence="1">Uncharacterized protein</fullName>
    </submittedName>
</protein>
<reference evidence="1" key="1">
    <citation type="submission" date="2021-02" db="EMBL/GenBank/DDBJ databases">
        <authorList>
            <person name="Nowell W R."/>
        </authorList>
    </citation>
    <scope>NUCLEOTIDE SEQUENCE</scope>
</reference>
<dbReference type="Proteomes" id="UP000663870">
    <property type="component" value="Unassembled WGS sequence"/>
</dbReference>
<gene>
    <name evidence="2" type="ORF">JXQ802_LOCUS43335</name>
    <name evidence="1" type="ORF">PYM288_LOCUS28185</name>
</gene>
<keyword evidence="4" id="KW-1185">Reference proteome</keyword>
<organism evidence="1 3">
    <name type="scientific">Rotaria sordida</name>
    <dbReference type="NCBI Taxonomy" id="392033"/>
    <lineage>
        <taxon>Eukaryota</taxon>
        <taxon>Metazoa</taxon>
        <taxon>Spiralia</taxon>
        <taxon>Gnathifera</taxon>
        <taxon>Rotifera</taxon>
        <taxon>Eurotatoria</taxon>
        <taxon>Bdelloidea</taxon>
        <taxon>Philodinida</taxon>
        <taxon>Philodinidae</taxon>
        <taxon>Rotaria</taxon>
    </lineage>
</organism>
<name>A0A815BBR6_9BILA</name>
<evidence type="ECO:0000313" key="4">
    <source>
        <dbReference type="Proteomes" id="UP000663870"/>
    </source>
</evidence>
<sequence length="125" mass="13907">MALRMGGASRPMGVRSCIIRNDSDQDVYINLVYKQFEDEAESNIAHQHDINLSPGEAYQAVARQVVMGSAKLSADIEVIEITPANNETMKLEQPFDGVEKIERDWLFVIDNEGIHSVGRNSESGQ</sequence>
<comment type="caution">
    <text evidence="1">The sequence shown here is derived from an EMBL/GenBank/DDBJ whole genome shotgun (WGS) entry which is preliminary data.</text>
</comment>
<proteinExistence type="predicted"/>